<gene>
    <name evidence="10" type="ORF">SSGG_05230</name>
</gene>
<keyword evidence="4" id="KW-1003">Cell membrane</keyword>
<feature type="transmembrane region" description="Helical" evidence="9">
    <location>
        <begin position="405"/>
        <end position="424"/>
    </location>
</feature>
<feature type="region of interest" description="Disordered" evidence="8">
    <location>
        <begin position="93"/>
        <end position="243"/>
    </location>
</feature>
<evidence type="ECO:0000256" key="3">
    <source>
        <dbReference type="ARBA" id="ARBA00022448"/>
    </source>
</evidence>
<dbReference type="PANTHER" id="PTHR30472:SF24">
    <property type="entry name" value="FERRIC ENTEROBACTIN TRANSPORT SYSTEM PERMEASE PROTEIN FEPG"/>
    <property type="match status" value="1"/>
</dbReference>
<keyword evidence="5 9" id="KW-0812">Transmembrane</keyword>
<dbReference type="GO" id="GO:0033214">
    <property type="term" value="P:siderophore-iron import into cell"/>
    <property type="evidence" value="ECO:0007669"/>
    <property type="project" value="TreeGrafter"/>
</dbReference>
<keyword evidence="6 9" id="KW-1133">Transmembrane helix</keyword>
<reference evidence="11" key="1">
    <citation type="submission" date="2008-10" db="EMBL/GenBank/DDBJ databases">
        <authorList>
            <person name="Molnar K."/>
        </authorList>
    </citation>
    <scope>NUCLEOTIDE SEQUENCE [LARGE SCALE GENOMIC DNA]</scope>
    <source>
        <strain evidence="11">NRRL 15998</strain>
    </source>
</reference>
<name>D6AQV8_STRFL</name>
<evidence type="ECO:0000256" key="8">
    <source>
        <dbReference type="SAM" id="MobiDB-lite"/>
    </source>
</evidence>
<feature type="transmembrane region" description="Helical" evidence="9">
    <location>
        <begin position="351"/>
        <end position="369"/>
    </location>
</feature>
<evidence type="ECO:0000256" key="5">
    <source>
        <dbReference type="ARBA" id="ARBA00022692"/>
    </source>
</evidence>
<feature type="compositionally biased region" description="Basic residues" evidence="8">
    <location>
        <begin position="135"/>
        <end position="171"/>
    </location>
</feature>
<keyword evidence="3" id="KW-0813">Transport</keyword>
<evidence type="ECO:0000256" key="2">
    <source>
        <dbReference type="ARBA" id="ARBA00007935"/>
    </source>
</evidence>
<feature type="transmembrane region" description="Helical" evidence="9">
    <location>
        <begin position="321"/>
        <end position="342"/>
    </location>
</feature>
<dbReference type="InterPro" id="IPR000522">
    <property type="entry name" value="ABC_transptr_permease_BtuC"/>
</dbReference>
<feature type="transmembrane region" description="Helical" evidence="9">
    <location>
        <begin position="451"/>
        <end position="473"/>
    </location>
</feature>
<comment type="similarity">
    <text evidence="2">Belongs to the binding-protein-dependent transport system permease family. FecCD subfamily.</text>
</comment>
<sequence>MLDHPARVHRRHPVHLVRLPRRAARRPPRVRGRLARARRRDTGEAGAGRGRDRRRPHLGHQRDPAPGPRQLRPVPVLAARCADRPQLRGALAGLAVHPRRHRPRPGARPAAQRPLPRRRPRPRPRPARRGDPHGLRPRRRDPLRRGHRRRRAHRLRRARRTARRPPHHRARLPLGAPVQHGARPGHAARRRHRRPGDRPPRRGAGRRHHGRDRLHPVHLAGAAQEAGGTVSRTPVVAKSAAHADDERLADAVRQVSAVRGRGLRRSVLVGAGLLAATLVVFGLSLSFGDMVMPIGKVVATLFGGGDGGSQFVVLELRLPRALLAILVGVAFGLSGAVFQTVLRNPLASPDLIGISAGASAVAVTAALLFQVSGLALSASALTGSLVAGAAIYLLAWRQGIAGQRLVLVGIGVGMGLSSIVWYVMARSEVTDAQEAFRWLAGSLNGRSWNQVWPLLIALGLLVPLTVLAAHALRPLQLGDDAAAGLGAKVEHGRLALLACATALAGVATAAAGPVGFVAFVAAPIARRLVPGRGAALPQAALTGALIVLVADFAAQHLLPVQLPVGVVTSIIGAPYLLLLLARANRVGSGG</sequence>
<evidence type="ECO:0000256" key="6">
    <source>
        <dbReference type="ARBA" id="ARBA00022989"/>
    </source>
</evidence>
<evidence type="ECO:0000256" key="1">
    <source>
        <dbReference type="ARBA" id="ARBA00004651"/>
    </source>
</evidence>
<feature type="transmembrane region" description="Helical" evidence="9">
    <location>
        <begin position="267"/>
        <end position="287"/>
    </location>
</feature>
<feature type="compositionally biased region" description="Basic residues" evidence="8">
    <location>
        <begin position="186"/>
        <end position="212"/>
    </location>
</feature>
<proteinExistence type="inferred from homology"/>
<dbReference type="Proteomes" id="UP000003986">
    <property type="component" value="Unassembled WGS sequence"/>
</dbReference>
<evidence type="ECO:0000313" key="11">
    <source>
        <dbReference type="Proteomes" id="UP000003986"/>
    </source>
</evidence>
<dbReference type="GO" id="GO:0005886">
    <property type="term" value="C:plasma membrane"/>
    <property type="evidence" value="ECO:0007669"/>
    <property type="project" value="UniProtKB-SubCell"/>
</dbReference>
<dbReference type="Gene3D" id="1.10.3470.10">
    <property type="entry name" value="ABC transporter involved in vitamin B12 uptake, BtuC"/>
    <property type="match status" value="1"/>
</dbReference>
<evidence type="ECO:0000313" key="10">
    <source>
        <dbReference type="EMBL" id="EFE77863.2"/>
    </source>
</evidence>
<dbReference type="SUPFAM" id="SSF81345">
    <property type="entry name" value="ABC transporter involved in vitamin B12 uptake, BtuC"/>
    <property type="match status" value="1"/>
</dbReference>
<evidence type="ECO:0000256" key="7">
    <source>
        <dbReference type="ARBA" id="ARBA00023136"/>
    </source>
</evidence>
<dbReference type="PANTHER" id="PTHR30472">
    <property type="entry name" value="FERRIC ENTEROBACTIN TRANSPORT SYSTEM PERMEASE PROTEIN"/>
    <property type="match status" value="1"/>
</dbReference>
<keyword evidence="7 9" id="KW-0472">Membrane</keyword>
<comment type="subcellular location">
    <subcellularLocation>
        <location evidence="1">Cell membrane</location>
        <topology evidence="1">Multi-pass membrane protein</topology>
    </subcellularLocation>
</comment>
<dbReference type="AlphaFoldDB" id="D6AQV8"/>
<reference evidence="11" key="2">
    <citation type="submission" date="2008-12" db="EMBL/GenBank/DDBJ databases">
        <title>Annotation of Streptomyces roseosporus strain NRRL 15998.</title>
        <authorList>
            <consortium name="The Broad Institute Genome Sequencing Platform"/>
            <consortium name="Broad Institute Microbial Sequencing Center"/>
            <person name="Fischbach M."/>
            <person name="Ward D."/>
            <person name="Young S."/>
            <person name="Kodira C.D."/>
            <person name="Zeng Q."/>
            <person name="Koehrsen M."/>
            <person name="Godfrey P."/>
            <person name="Alvarado L."/>
            <person name="Berlin A.M."/>
            <person name="Borenstein D."/>
            <person name="Chen Z."/>
            <person name="Engels R."/>
            <person name="Freedman E."/>
            <person name="Gellesch M."/>
            <person name="Goldberg J."/>
            <person name="Griggs A."/>
            <person name="Gujja S."/>
            <person name="Heiman D.I."/>
            <person name="Hepburn T.A."/>
            <person name="Howarth C."/>
            <person name="Jen D."/>
            <person name="Larson L."/>
            <person name="Lewis B."/>
            <person name="Mehta T."/>
            <person name="Park D."/>
            <person name="Pearson M."/>
            <person name="Roberts A."/>
            <person name="Saif S."/>
            <person name="Shea T.D."/>
            <person name="Shenoy N."/>
            <person name="Sisk P."/>
            <person name="Stolte C."/>
            <person name="Sykes S.N."/>
            <person name="Walk T."/>
            <person name="White J."/>
            <person name="Yandava C."/>
            <person name="Straight P."/>
            <person name="Clardy J."/>
            <person name="Hung D."/>
            <person name="Kolter R."/>
            <person name="Mekalanos J."/>
            <person name="Walker S."/>
            <person name="Walsh C.T."/>
            <person name="Wieland B.L.C."/>
            <person name="Ilzarbe M."/>
            <person name="Galagan J."/>
            <person name="Nusbaum C."/>
            <person name="Birren B."/>
        </authorList>
    </citation>
    <scope>NUCLEOTIDE SEQUENCE [LARGE SCALE GENOMIC DNA]</scope>
    <source>
        <strain evidence="11">NRRL 15998</strain>
    </source>
</reference>
<feature type="region of interest" description="Disordered" evidence="8">
    <location>
        <begin position="1"/>
        <end position="72"/>
    </location>
</feature>
<feature type="transmembrane region" description="Helical" evidence="9">
    <location>
        <begin position="494"/>
        <end position="522"/>
    </location>
</feature>
<protein>
    <submittedName>
        <fullName evidence="10">Iron-hydroxamate transporter permease subunit</fullName>
    </submittedName>
</protein>
<feature type="transmembrane region" description="Helical" evidence="9">
    <location>
        <begin position="560"/>
        <end position="581"/>
    </location>
</feature>
<dbReference type="EMBL" id="DS999644">
    <property type="protein sequence ID" value="EFE77863.2"/>
    <property type="molecule type" value="Genomic_DNA"/>
</dbReference>
<dbReference type="CDD" id="cd06550">
    <property type="entry name" value="TM_ABC_iron-siderophores_like"/>
    <property type="match status" value="1"/>
</dbReference>
<accession>D6AQV8</accession>
<evidence type="ECO:0000256" key="4">
    <source>
        <dbReference type="ARBA" id="ARBA00022475"/>
    </source>
</evidence>
<feature type="compositionally biased region" description="Basic residues" evidence="8">
    <location>
        <begin position="7"/>
        <end position="39"/>
    </location>
</feature>
<evidence type="ECO:0000256" key="9">
    <source>
        <dbReference type="SAM" id="Phobius"/>
    </source>
</evidence>
<dbReference type="Pfam" id="PF01032">
    <property type="entry name" value="FecCD"/>
    <property type="match status" value="1"/>
</dbReference>
<feature type="transmembrane region" description="Helical" evidence="9">
    <location>
        <begin position="375"/>
        <end position="393"/>
    </location>
</feature>
<dbReference type="InterPro" id="IPR037294">
    <property type="entry name" value="ABC_BtuC-like"/>
</dbReference>
<feature type="compositionally biased region" description="Basic residues" evidence="8">
    <location>
        <begin position="115"/>
        <end position="127"/>
    </location>
</feature>
<dbReference type="GO" id="GO:0022857">
    <property type="term" value="F:transmembrane transporter activity"/>
    <property type="evidence" value="ECO:0007669"/>
    <property type="project" value="InterPro"/>
</dbReference>
<organism evidence="10 11">
    <name type="scientific">Streptomyces filamentosus NRRL 15998</name>
    <dbReference type="NCBI Taxonomy" id="457431"/>
    <lineage>
        <taxon>Bacteria</taxon>
        <taxon>Bacillati</taxon>
        <taxon>Actinomycetota</taxon>
        <taxon>Actinomycetes</taxon>
        <taxon>Kitasatosporales</taxon>
        <taxon>Streptomycetaceae</taxon>
        <taxon>Streptomyces</taxon>
    </lineage>
</organism>